<dbReference type="InterPro" id="IPR017853">
    <property type="entry name" value="GH"/>
</dbReference>
<proteinExistence type="inferred from homology"/>
<dbReference type="GO" id="GO:0004553">
    <property type="term" value="F:hydrolase activity, hydrolyzing O-glycosyl compounds"/>
    <property type="evidence" value="ECO:0007669"/>
    <property type="project" value="InterPro"/>
</dbReference>
<dbReference type="InterPro" id="IPR013783">
    <property type="entry name" value="Ig-like_fold"/>
</dbReference>
<dbReference type="InterPro" id="IPR004193">
    <property type="entry name" value="Glyco_hydro_13_N"/>
</dbReference>
<dbReference type="Gene3D" id="3.20.20.80">
    <property type="entry name" value="Glycosidases"/>
    <property type="match status" value="1"/>
</dbReference>
<comment type="caution">
    <text evidence="3">The sequence shown here is derived from an EMBL/GenBank/DDBJ whole genome shotgun (WGS) entry which is preliminary data.</text>
</comment>
<dbReference type="AlphaFoldDB" id="A0A2N6SP64"/>
<name>A0A2N6SP64_9LACT</name>
<dbReference type="SMART" id="SM00642">
    <property type="entry name" value="Aamy"/>
    <property type="match status" value="1"/>
</dbReference>
<sequence length="634" mass="72113">MTQPKAPYYIHYTPEFDEKYATEVPLGALYTKEQTTFRVWAPTAAKVELVVFEDLYGYEKDRYEMELKDNYYEQIISGDCHLLTYVYEITYQEEDQSLTQEVTMDPYSKAVTVNGQRSVVVDLSKTNPAGWDEEGRMEPFEDVSKAVIYEGSIRDFTMSPESGSSYPGKFLGLTEKGTTNTVGDSTGLDYLKELGITHVELLPFYDFDSVDETTIDAYNWGYDPLNYNVPDGTFAVNPYDPVGRIKEAKQMIQSLHDAGLRVIMDVVYNHVYEVESQSFHKIAPGYFFRHLKNGTLSNGTGVGNDTASERAMMRRYIVESVVYWAKEYKIDGFRFDLMGIHDVETMNQVRKALDEIDPSIIILGEGWILNTPLAPFDKANLENASQMPRIAHFNDKLREALKGSDFEKDSRGFVNGEWYQEVVVAEQMLGGNSKQFLSPLQLIQYIESHDNQTLYDKLKSADPDSSESELKRRHLLATASILLSQGIPFIHAGQEFLRTKQGVRDSYNQPDIINQLDWQMRSVHKDSVEFVKGLIALRRQEPLLRQTSYETIQQTSEIIRAAYEFVTLKLENETERIVIVLNAQGNVLNALIPAGEYQVLVKGSKVTLDDPTTINVTDRVAVDPDAVLVLKEQL</sequence>
<dbReference type="GO" id="GO:0005975">
    <property type="term" value="P:carbohydrate metabolic process"/>
    <property type="evidence" value="ECO:0007669"/>
    <property type="project" value="InterPro"/>
</dbReference>
<dbReference type="Gene3D" id="2.60.40.10">
    <property type="entry name" value="Immunoglobulins"/>
    <property type="match status" value="1"/>
</dbReference>
<dbReference type="Pfam" id="PF02922">
    <property type="entry name" value="CBM_48"/>
    <property type="match status" value="1"/>
</dbReference>
<evidence type="ECO:0000256" key="1">
    <source>
        <dbReference type="ARBA" id="ARBA00008061"/>
    </source>
</evidence>
<dbReference type="EMBL" id="PNHE01000005">
    <property type="protein sequence ID" value="PMC58842.1"/>
    <property type="molecule type" value="Genomic_DNA"/>
</dbReference>
<dbReference type="STRING" id="84521.SAMN04487994_10379"/>
<dbReference type="OrthoDB" id="9761875at2"/>
<dbReference type="InterPro" id="IPR014756">
    <property type="entry name" value="Ig_E-set"/>
</dbReference>
<dbReference type="Proteomes" id="UP000235682">
    <property type="component" value="Unassembled WGS sequence"/>
</dbReference>
<feature type="domain" description="Glycosyl hydrolase family 13 catalytic" evidence="2">
    <location>
        <begin position="183"/>
        <end position="538"/>
    </location>
</feature>
<dbReference type="CDD" id="cd02860">
    <property type="entry name" value="E_set_Pullulanase"/>
    <property type="match status" value="1"/>
</dbReference>
<dbReference type="CDD" id="cd11341">
    <property type="entry name" value="AmyAc_Pullulanase_LD-like"/>
    <property type="match status" value="1"/>
</dbReference>
<dbReference type="SUPFAM" id="SSF81296">
    <property type="entry name" value="E set domains"/>
    <property type="match status" value="1"/>
</dbReference>
<dbReference type="SUPFAM" id="SSF51445">
    <property type="entry name" value="(Trans)glycosidases"/>
    <property type="match status" value="1"/>
</dbReference>
<comment type="similarity">
    <text evidence="1">Belongs to the glycosyl hydrolase 13 family.</text>
</comment>
<dbReference type="InterPro" id="IPR006047">
    <property type="entry name" value="GH13_cat_dom"/>
</dbReference>
<evidence type="ECO:0000259" key="2">
    <source>
        <dbReference type="SMART" id="SM00642"/>
    </source>
</evidence>
<accession>A0A2N6SP64</accession>
<dbReference type="InterPro" id="IPR011840">
    <property type="entry name" value="PulA_typeI"/>
</dbReference>
<organism evidence="3 4">
    <name type="scientific">Dolosicoccus paucivorans</name>
    <dbReference type="NCBI Taxonomy" id="84521"/>
    <lineage>
        <taxon>Bacteria</taxon>
        <taxon>Bacillati</taxon>
        <taxon>Bacillota</taxon>
        <taxon>Bacilli</taxon>
        <taxon>Lactobacillales</taxon>
        <taxon>Aerococcaceae</taxon>
        <taxon>Dolosicoccus</taxon>
    </lineage>
</organism>
<dbReference type="NCBIfam" id="TIGR02104">
    <property type="entry name" value="pulA_typeI"/>
    <property type="match status" value="1"/>
</dbReference>
<keyword evidence="4" id="KW-1185">Reference proteome</keyword>
<reference evidence="3 4" key="1">
    <citation type="submission" date="2017-09" db="EMBL/GenBank/DDBJ databases">
        <title>Bacterial strain isolated from the female urinary microbiota.</title>
        <authorList>
            <person name="Thomas-White K."/>
            <person name="Kumar N."/>
            <person name="Forster S."/>
            <person name="Putonti C."/>
            <person name="Lawley T."/>
            <person name="Wolfe A.J."/>
        </authorList>
    </citation>
    <scope>NUCLEOTIDE SEQUENCE [LARGE SCALE GENOMIC DNA]</scope>
    <source>
        <strain evidence="3 4">UMB0852</strain>
    </source>
</reference>
<protein>
    <submittedName>
        <fullName evidence="3">Type I pullulanase</fullName>
    </submittedName>
</protein>
<dbReference type="Pfam" id="PF00128">
    <property type="entry name" value="Alpha-amylase"/>
    <property type="match status" value="1"/>
</dbReference>
<gene>
    <name evidence="3" type="primary">pulA</name>
    <name evidence="3" type="ORF">CJ205_01995</name>
</gene>
<evidence type="ECO:0000313" key="4">
    <source>
        <dbReference type="Proteomes" id="UP000235682"/>
    </source>
</evidence>
<dbReference type="PANTHER" id="PTHR43002">
    <property type="entry name" value="GLYCOGEN DEBRANCHING ENZYME"/>
    <property type="match status" value="1"/>
</dbReference>
<dbReference type="RefSeq" id="WP_102227419.1">
    <property type="nucleotide sequence ID" value="NZ_PNFY01000004.1"/>
</dbReference>
<evidence type="ECO:0000313" key="3">
    <source>
        <dbReference type="EMBL" id="PMC58842.1"/>
    </source>
</evidence>